<dbReference type="Proteomes" id="UP000024635">
    <property type="component" value="Unassembled WGS sequence"/>
</dbReference>
<comment type="caution">
    <text evidence="1">The sequence shown here is derived from an EMBL/GenBank/DDBJ whole genome shotgun (WGS) entry which is preliminary data.</text>
</comment>
<keyword evidence="2" id="KW-1185">Reference proteome</keyword>
<dbReference type="AlphaFoldDB" id="A0A016V7U0"/>
<evidence type="ECO:0000313" key="1">
    <source>
        <dbReference type="EMBL" id="EYC23351.1"/>
    </source>
</evidence>
<gene>
    <name evidence="1" type="primary">Acey_s0015.g2605</name>
    <name evidence="1" type="ORF">Y032_0015g2605</name>
</gene>
<organism evidence="1 2">
    <name type="scientific">Ancylostoma ceylanicum</name>
    <dbReference type="NCBI Taxonomy" id="53326"/>
    <lineage>
        <taxon>Eukaryota</taxon>
        <taxon>Metazoa</taxon>
        <taxon>Ecdysozoa</taxon>
        <taxon>Nematoda</taxon>
        <taxon>Chromadorea</taxon>
        <taxon>Rhabditida</taxon>
        <taxon>Rhabditina</taxon>
        <taxon>Rhabditomorpha</taxon>
        <taxon>Strongyloidea</taxon>
        <taxon>Ancylostomatidae</taxon>
        <taxon>Ancylostomatinae</taxon>
        <taxon>Ancylostoma</taxon>
    </lineage>
</organism>
<dbReference type="EMBL" id="JARK01001351">
    <property type="protein sequence ID" value="EYC23351.1"/>
    <property type="molecule type" value="Genomic_DNA"/>
</dbReference>
<sequence length="83" mass="10023">MIYRVRQKSLDKYKRSLKTKRRGTWKKQWLFSLHDLVMSMKIIFDSDVSSSRMLHRLRKVQVGHGLRRAGSARTFPHRFSIYL</sequence>
<proteinExistence type="predicted"/>
<protein>
    <submittedName>
        <fullName evidence="1">Uncharacterized protein</fullName>
    </submittedName>
</protein>
<evidence type="ECO:0000313" key="2">
    <source>
        <dbReference type="Proteomes" id="UP000024635"/>
    </source>
</evidence>
<name>A0A016V7U0_9BILA</name>
<accession>A0A016V7U0</accession>
<reference evidence="2" key="1">
    <citation type="journal article" date="2015" name="Nat. Genet.">
        <title>The genome and transcriptome of the zoonotic hookworm Ancylostoma ceylanicum identify infection-specific gene families.</title>
        <authorList>
            <person name="Schwarz E.M."/>
            <person name="Hu Y."/>
            <person name="Antoshechkin I."/>
            <person name="Miller M.M."/>
            <person name="Sternberg P.W."/>
            <person name="Aroian R.V."/>
        </authorList>
    </citation>
    <scope>NUCLEOTIDE SEQUENCE</scope>
    <source>
        <strain evidence="2">HY135</strain>
    </source>
</reference>